<dbReference type="Pfam" id="PF00384">
    <property type="entry name" value="Molybdopterin"/>
    <property type="match status" value="1"/>
</dbReference>
<evidence type="ECO:0000259" key="11">
    <source>
        <dbReference type="PROSITE" id="PS51669"/>
    </source>
</evidence>
<keyword evidence="6" id="KW-0479">Metal-binding</keyword>
<evidence type="ECO:0000256" key="4">
    <source>
        <dbReference type="ARBA" id="ARBA00022485"/>
    </source>
</evidence>
<dbReference type="PROSITE" id="PS51669">
    <property type="entry name" value="4FE4S_MOW_BIS_MGD"/>
    <property type="match status" value="1"/>
</dbReference>
<dbReference type="InterPro" id="IPR006963">
    <property type="entry name" value="Mopterin_OxRdtase_4Fe-4S_dom"/>
</dbReference>
<dbReference type="InterPro" id="IPR041854">
    <property type="entry name" value="BFD-like_2Fe2S-bd_dom_sf"/>
</dbReference>
<dbReference type="RefSeq" id="WP_284280640.1">
    <property type="nucleotide sequence ID" value="NZ_BSOJ01000012.1"/>
</dbReference>
<reference evidence="13" key="1">
    <citation type="journal article" date="2019" name="Int. J. Syst. Evol. Microbiol.">
        <title>The Global Catalogue of Microorganisms (GCM) 10K type strain sequencing project: providing services to taxonomists for standard genome sequencing and annotation.</title>
        <authorList>
            <consortium name="The Broad Institute Genomics Platform"/>
            <consortium name="The Broad Institute Genome Sequencing Center for Infectious Disease"/>
            <person name="Wu L."/>
            <person name="Ma J."/>
        </authorList>
    </citation>
    <scope>NUCLEOTIDE SEQUENCE [LARGE SCALE GENOMIC DNA]</scope>
    <source>
        <strain evidence="13">NBRC 105857</strain>
    </source>
</reference>
<keyword evidence="5" id="KW-0500">Molybdenum</keyword>
<dbReference type="CDD" id="cd02754">
    <property type="entry name" value="MopB_Nitrate-R-NapA-like"/>
    <property type="match status" value="1"/>
</dbReference>
<dbReference type="InterPro" id="IPR041957">
    <property type="entry name" value="CT_Nitrate-R-NapA-like"/>
</dbReference>
<evidence type="ECO:0000256" key="2">
    <source>
        <dbReference type="ARBA" id="ARBA00001966"/>
    </source>
</evidence>
<dbReference type="InterPro" id="IPR006657">
    <property type="entry name" value="MoPterin_dinucl-bd_dom"/>
</dbReference>
<name>A0ABQ5YPV5_9BURK</name>
<keyword evidence="7" id="KW-0560">Oxidoreductase</keyword>
<dbReference type="Gene3D" id="2.40.40.20">
    <property type="match status" value="1"/>
</dbReference>
<dbReference type="Gene3D" id="1.10.10.1100">
    <property type="entry name" value="BFD-like [2Fe-2S]-binding domain"/>
    <property type="match status" value="1"/>
</dbReference>
<proteinExistence type="inferred from homology"/>
<comment type="cofactor">
    <cofactor evidence="2">
        <name>[4Fe-4S] cluster</name>
        <dbReference type="ChEBI" id="CHEBI:49883"/>
    </cofactor>
</comment>
<evidence type="ECO:0000256" key="1">
    <source>
        <dbReference type="ARBA" id="ARBA00001942"/>
    </source>
</evidence>
<evidence type="ECO:0000256" key="10">
    <source>
        <dbReference type="ARBA" id="ARBA00023063"/>
    </source>
</evidence>
<feature type="domain" description="4Fe-4S Mo/W bis-MGD-type" evidence="11">
    <location>
        <begin position="7"/>
        <end position="70"/>
    </location>
</feature>
<protein>
    <submittedName>
        <fullName evidence="12">Nitrate reductase subunit alpha</fullName>
    </submittedName>
</protein>
<keyword evidence="13" id="KW-1185">Reference proteome</keyword>
<evidence type="ECO:0000256" key="9">
    <source>
        <dbReference type="ARBA" id="ARBA00023014"/>
    </source>
</evidence>
<dbReference type="Proteomes" id="UP001156664">
    <property type="component" value="Unassembled WGS sequence"/>
</dbReference>
<evidence type="ECO:0000256" key="6">
    <source>
        <dbReference type="ARBA" id="ARBA00022723"/>
    </source>
</evidence>
<gene>
    <name evidence="12" type="ORF">GCM10007875_12450</name>
</gene>
<dbReference type="PROSITE" id="PS00551">
    <property type="entry name" value="MOLYBDOPTERIN_PROK_1"/>
    <property type="match status" value="1"/>
</dbReference>
<dbReference type="Pfam" id="PF01568">
    <property type="entry name" value="Molydop_binding"/>
    <property type="match status" value="1"/>
</dbReference>
<dbReference type="Gene3D" id="3.40.228.10">
    <property type="entry name" value="Dimethylsulfoxide Reductase, domain 2"/>
    <property type="match status" value="1"/>
</dbReference>
<evidence type="ECO:0000313" key="13">
    <source>
        <dbReference type="Proteomes" id="UP001156664"/>
    </source>
</evidence>
<dbReference type="InterPro" id="IPR050123">
    <property type="entry name" value="Prok_molybdopt-oxidoreductase"/>
</dbReference>
<dbReference type="CDD" id="cd02791">
    <property type="entry name" value="MopB_CT_Nitrate-R-NapA-like"/>
    <property type="match status" value="1"/>
</dbReference>
<sequence>MNAPHSPQETRSTCPYCGVGCGVIIQTATEPSNEGRKRIIAVKGDPQHPANFGRLCSKGSKLAETANADLVLARATRPLMRTRRSDTVRPVSWSDALGHVADRFADLIQQHGPDSVAFYISGQLLTEDYYVFNKLAKGLIGTNNIDTNSRLCMSSAVSGYKRTLGADAPPCSYEDIEQADCTLIAGSNMAYAHPVAFRRLEAARQANPKHKLIVVDPRQTDTACLADLHLQIQPGTDVMLFNAMLKIMMDEGLLDAPYIHRFTEGFESMVQGLRPYTAALAASVCGVPESDIVMAARWFAQSEKTLSLYCQGLNQATTGTDKNTALIALHLATGHIGRPGCGPFSLTGQPNAMGGREVGGMATLLPAHRELSNPAHRQEVADFWGVTDISETPGASAVELFDRLEKGEIKAVWVACTNPAHSLPNSEKVARALRRAELVVVQDAYLSPATVQFADVVLPATTWGEKEGTVTNSERRISRVRVAATPPGEALHDWHIATEFGRLLEKRLQMRGLADRRRAPALGTLFPWGDPQAVFDEHRASTQGRDLDITGLTYTVLEEQGPQQWPMPEGAIMGKSRLYEEGQFPTRSGKAQFVFAEYTPVAEDADARFPWRLNTTRLRDQWHGGSRTGTLPELFSHEPEPALALNPRDAKRLNLQPNDWVHVKSRRSELLMRVRLDQGLGVNQCNIPMHWGPEYFAGLKGAGGVNALTLDDFDPYSKQPELKHCAVSVRKVKPDWHCVVFIQTPNWLGLWMKARALFNLFDSALCVPIGRERPGVLFRAIGLGKPGEQAVAALMDLFRFESAHVLHYSDPVTGSVRQIDLQPASQGAGWQLKGVMLLGQVQSEQWLRHWFDQGLDVTPVQRYLLSPLQSPPGEQAAPVRVVCNCMGVTDQAIESKLAELLPGDSNPEGRSVVELAQQLKTQLGCGSQCGSCMPEIGRLVSSGLATIKA</sequence>
<dbReference type="SUPFAM" id="SSF53706">
    <property type="entry name" value="Formate dehydrogenase/DMSO reductase, domains 1-3"/>
    <property type="match status" value="1"/>
</dbReference>
<dbReference type="Pfam" id="PF04879">
    <property type="entry name" value="Molybdop_Fe4S4"/>
    <property type="match status" value="1"/>
</dbReference>
<keyword evidence="9" id="KW-0411">Iron-sulfur</keyword>
<dbReference type="EMBL" id="BSOJ01000012">
    <property type="protein sequence ID" value="GLR26157.1"/>
    <property type="molecule type" value="Genomic_DNA"/>
</dbReference>
<evidence type="ECO:0000256" key="8">
    <source>
        <dbReference type="ARBA" id="ARBA00023004"/>
    </source>
</evidence>
<dbReference type="Gene3D" id="3.40.50.740">
    <property type="match status" value="1"/>
</dbReference>
<keyword evidence="8" id="KW-0408">Iron</keyword>
<dbReference type="InterPro" id="IPR027467">
    <property type="entry name" value="MopterinOxRdtase_cofactor_BS"/>
</dbReference>
<dbReference type="PANTHER" id="PTHR43105:SF9">
    <property type="entry name" value="NADPH-FE(3+) OXIDOREDUCTASE SUBUNIT ALPHA"/>
    <property type="match status" value="1"/>
</dbReference>
<evidence type="ECO:0000256" key="5">
    <source>
        <dbReference type="ARBA" id="ARBA00022505"/>
    </source>
</evidence>
<keyword evidence="4" id="KW-0004">4Fe-4S</keyword>
<organism evidence="12 13">
    <name type="scientific">Limnobacter litoralis</name>
    <dbReference type="NCBI Taxonomy" id="481366"/>
    <lineage>
        <taxon>Bacteria</taxon>
        <taxon>Pseudomonadati</taxon>
        <taxon>Pseudomonadota</taxon>
        <taxon>Betaproteobacteria</taxon>
        <taxon>Burkholderiales</taxon>
        <taxon>Burkholderiaceae</taxon>
        <taxon>Limnobacter</taxon>
    </lineage>
</organism>
<comment type="cofactor">
    <cofactor evidence="1">
        <name>Mo-bis(molybdopterin guanine dinucleotide)</name>
        <dbReference type="ChEBI" id="CHEBI:60539"/>
    </cofactor>
</comment>
<comment type="similarity">
    <text evidence="3">Belongs to the prokaryotic molybdopterin-containing oxidoreductase family. NasA/NapA/NarB subfamily.</text>
</comment>
<dbReference type="Gene3D" id="2.20.25.90">
    <property type="entry name" value="ADC-like domains"/>
    <property type="match status" value="1"/>
</dbReference>
<evidence type="ECO:0000256" key="3">
    <source>
        <dbReference type="ARBA" id="ARBA00008747"/>
    </source>
</evidence>
<evidence type="ECO:0000256" key="7">
    <source>
        <dbReference type="ARBA" id="ARBA00023002"/>
    </source>
</evidence>
<comment type="caution">
    <text evidence="12">The sequence shown here is derived from an EMBL/GenBank/DDBJ whole genome shotgun (WGS) entry which is preliminary data.</text>
</comment>
<accession>A0ABQ5YPV5</accession>
<keyword evidence="10" id="KW-0534">Nitrate assimilation</keyword>
<evidence type="ECO:0000313" key="12">
    <source>
        <dbReference type="EMBL" id="GLR26157.1"/>
    </source>
</evidence>
<dbReference type="InterPro" id="IPR006656">
    <property type="entry name" value="Mopterin_OxRdtase"/>
</dbReference>
<dbReference type="SMART" id="SM00926">
    <property type="entry name" value="Molybdop_Fe4S4"/>
    <property type="match status" value="1"/>
</dbReference>
<dbReference type="SUPFAM" id="SSF50692">
    <property type="entry name" value="ADC-like"/>
    <property type="match status" value="1"/>
</dbReference>
<dbReference type="PANTHER" id="PTHR43105">
    <property type="entry name" value="RESPIRATORY NITRATE REDUCTASE"/>
    <property type="match status" value="1"/>
</dbReference>
<dbReference type="InterPro" id="IPR009010">
    <property type="entry name" value="Asp_de-COase-like_dom_sf"/>
</dbReference>